<proteinExistence type="predicted"/>
<accession>A0A8D8MBG7</accession>
<organism evidence="1">
    <name type="scientific">Cacopsylla melanoneura</name>
    <dbReference type="NCBI Taxonomy" id="428564"/>
    <lineage>
        <taxon>Eukaryota</taxon>
        <taxon>Metazoa</taxon>
        <taxon>Ecdysozoa</taxon>
        <taxon>Arthropoda</taxon>
        <taxon>Hexapoda</taxon>
        <taxon>Insecta</taxon>
        <taxon>Pterygota</taxon>
        <taxon>Neoptera</taxon>
        <taxon>Paraneoptera</taxon>
        <taxon>Hemiptera</taxon>
        <taxon>Sternorrhyncha</taxon>
        <taxon>Psylloidea</taxon>
        <taxon>Psyllidae</taxon>
        <taxon>Psyllinae</taxon>
        <taxon>Cacopsylla</taxon>
    </lineage>
</organism>
<dbReference type="AlphaFoldDB" id="A0A8D8MBG7"/>
<protein>
    <submittedName>
        <fullName evidence="1">Uncharacterized protein</fullName>
    </submittedName>
</protein>
<reference evidence="1" key="1">
    <citation type="submission" date="2021-05" db="EMBL/GenBank/DDBJ databases">
        <authorList>
            <person name="Alioto T."/>
            <person name="Alioto T."/>
            <person name="Gomez Garrido J."/>
        </authorList>
    </citation>
    <scope>NUCLEOTIDE SEQUENCE</scope>
</reference>
<name>A0A8D8MBG7_9HEMI</name>
<dbReference type="EMBL" id="HBUF01057370">
    <property type="protein sequence ID" value="CAG6624508.1"/>
    <property type="molecule type" value="Transcribed_RNA"/>
</dbReference>
<sequence>MTKAKEHIEFGCEFENKQNKPIITSMPIWQNKPSRRLFIHSKPDSDINKQETVRIETIEEDNNVNSNTTNEPTVLHTNQWNQFKYELRQSFVKILETHTLNDVDPFIR</sequence>
<evidence type="ECO:0000313" key="1">
    <source>
        <dbReference type="EMBL" id="CAG6624508.1"/>
    </source>
</evidence>